<dbReference type="AlphaFoldDB" id="A0A222FN55"/>
<dbReference type="PROSITE" id="PS01332">
    <property type="entry name" value="HTH_RRF2_1"/>
    <property type="match status" value="1"/>
</dbReference>
<dbReference type="PROSITE" id="PS51197">
    <property type="entry name" value="HTH_RRF2_2"/>
    <property type="match status" value="1"/>
</dbReference>
<dbReference type="InterPro" id="IPR000944">
    <property type="entry name" value="Tscrpt_reg_Rrf2"/>
</dbReference>
<accession>A0A222FN55</accession>
<dbReference type="InterPro" id="IPR036388">
    <property type="entry name" value="WH-like_DNA-bd_sf"/>
</dbReference>
<sequence>MQGVGGLMLKIGKLTDYGILVLDALAQAGSVQQSTESLAAATGLTVSTLRKVMKTLADAGLVIARRGAHGGYRLARAPEQVSILDVVVAFEGPVALTECSQLGSDCDIQSSCSLASGWMGVNDLLMQILARVTLEDVRQQTLAQHLPARVLDSNQRIRLVNL</sequence>
<dbReference type="CDD" id="cd00090">
    <property type="entry name" value="HTH_ARSR"/>
    <property type="match status" value="1"/>
</dbReference>
<dbReference type="GO" id="GO:0003700">
    <property type="term" value="F:DNA-binding transcription factor activity"/>
    <property type="evidence" value="ECO:0007669"/>
    <property type="project" value="TreeGrafter"/>
</dbReference>
<dbReference type="Gene3D" id="1.10.10.10">
    <property type="entry name" value="Winged helix-like DNA-binding domain superfamily/Winged helix DNA-binding domain"/>
    <property type="match status" value="1"/>
</dbReference>
<dbReference type="PANTHER" id="PTHR33221:SF2">
    <property type="entry name" value="TRANSCRIPTIONAL REGULATOR"/>
    <property type="match status" value="1"/>
</dbReference>
<keyword evidence="2" id="KW-1185">Reference proteome</keyword>
<evidence type="ECO:0000313" key="2">
    <source>
        <dbReference type="Proteomes" id="UP000202440"/>
    </source>
</evidence>
<dbReference type="PANTHER" id="PTHR33221">
    <property type="entry name" value="WINGED HELIX-TURN-HELIX TRANSCRIPTIONAL REGULATOR, RRF2 FAMILY"/>
    <property type="match status" value="1"/>
</dbReference>
<dbReference type="InterPro" id="IPR036390">
    <property type="entry name" value="WH_DNA-bd_sf"/>
</dbReference>
<organism evidence="1 2">
    <name type="scientific">Bacterioplanes sanyensis</name>
    <dbReference type="NCBI Taxonomy" id="1249553"/>
    <lineage>
        <taxon>Bacteria</taxon>
        <taxon>Pseudomonadati</taxon>
        <taxon>Pseudomonadota</taxon>
        <taxon>Gammaproteobacteria</taxon>
        <taxon>Oceanospirillales</taxon>
        <taxon>Oceanospirillaceae</taxon>
        <taxon>Bacterioplanes</taxon>
    </lineage>
</organism>
<name>A0A222FN55_9GAMM</name>
<dbReference type="KEGG" id="bsan:CHH28_16565"/>
<gene>
    <name evidence="1" type="ORF">CHH28_16565</name>
</gene>
<dbReference type="InterPro" id="IPR030489">
    <property type="entry name" value="TR_Rrf2-type_CS"/>
</dbReference>
<dbReference type="EMBL" id="CP022530">
    <property type="protein sequence ID" value="ASP40189.1"/>
    <property type="molecule type" value="Genomic_DNA"/>
</dbReference>
<reference evidence="1 2" key="1">
    <citation type="submission" date="2017-07" db="EMBL/GenBank/DDBJ databases">
        <title>Annotated genome sequence of Bacterioplanes sanyensis isolated from Red Sea.</title>
        <authorList>
            <person name="Rehman Z.U."/>
        </authorList>
    </citation>
    <scope>NUCLEOTIDE SEQUENCE [LARGE SCALE GENOMIC DNA]</scope>
    <source>
        <strain evidence="1 2">NV9</strain>
    </source>
</reference>
<proteinExistence type="predicted"/>
<dbReference type="NCBIfam" id="TIGR02944">
    <property type="entry name" value="suf_reg_Xantho"/>
    <property type="match status" value="1"/>
</dbReference>
<protein>
    <submittedName>
        <fullName evidence="1">SUF system Fe-S cluster assembly regulator</fullName>
    </submittedName>
</protein>
<dbReference type="GO" id="GO:0005829">
    <property type="term" value="C:cytosol"/>
    <property type="evidence" value="ECO:0007669"/>
    <property type="project" value="TreeGrafter"/>
</dbReference>
<dbReference type="SUPFAM" id="SSF46785">
    <property type="entry name" value="Winged helix' DNA-binding domain"/>
    <property type="match status" value="1"/>
</dbReference>
<evidence type="ECO:0000313" key="1">
    <source>
        <dbReference type="EMBL" id="ASP40189.1"/>
    </source>
</evidence>
<dbReference type="InterPro" id="IPR011991">
    <property type="entry name" value="ArsR-like_HTH"/>
</dbReference>
<dbReference type="InterPro" id="IPR014290">
    <property type="entry name" value="SUF_FeS_clus_asmbl_reg"/>
</dbReference>
<dbReference type="Proteomes" id="UP000202440">
    <property type="component" value="Chromosome"/>
</dbReference>
<dbReference type="Pfam" id="PF02082">
    <property type="entry name" value="Rrf2"/>
    <property type="match status" value="1"/>
</dbReference>
<dbReference type="NCBIfam" id="TIGR00738">
    <property type="entry name" value="rrf2_super"/>
    <property type="match status" value="1"/>
</dbReference>